<name>V5SAA7_9HYPH</name>
<keyword evidence="4" id="KW-0808">Transferase</keyword>
<evidence type="ECO:0000313" key="4">
    <source>
        <dbReference type="EMBL" id="AHB47583.1"/>
    </source>
</evidence>
<dbReference type="PANTHER" id="PTHR44591:SF21">
    <property type="entry name" value="TWO-COMPONENT RESPONSE REGULATOR"/>
    <property type="match status" value="1"/>
</dbReference>
<keyword evidence="4" id="KW-0418">Kinase</keyword>
<dbReference type="InterPro" id="IPR001789">
    <property type="entry name" value="Sig_transdc_resp-reg_receiver"/>
</dbReference>
<evidence type="ECO:0000313" key="5">
    <source>
        <dbReference type="Proteomes" id="UP000018542"/>
    </source>
</evidence>
<dbReference type="InterPro" id="IPR011006">
    <property type="entry name" value="CheY-like_superfamily"/>
</dbReference>
<dbReference type="Gene3D" id="3.40.50.2300">
    <property type="match status" value="1"/>
</dbReference>
<reference evidence="4 5" key="1">
    <citation type="journal article" date="2014" name="Genome Announc.">
        <title>Complete Genome Sequence of Hyphomicrobium nitrativorans Strain NL23, a Denitrifying Bacterium Isolated from Biofilm of a Methanol-Fed Denitrification System Treating Seawater at the Montreal Biodome.</title>
        <authorList>
            <person name="Martineau C."/>
            <person name="Villeneuve C."/>
            <person name="Mauffrey F."/>
            <person name="Villemur R."/>
        </authorList>
    </citation>
    <scope>NUCLEOTIDE SEQUENCE [LARGE SCALE GENOMIC DNA]</scope>
    <source>
        <strain evidence="4">NL23</strain>
    </source>
</reference>
<dbReference type="Pfam" id="PF00072">
    <property type="entry name" value="Response_reg"/>
    <property type="match status" value="1"/>
</dbReference>
<protein>
    <submittedName>
        <fullName evidence="4">Histidine kinase</fullName>
    </submittedName>
</protein>
<dbReference type="SMART" id="SM00448">
    <property type="entry name" value="REC"/>
    <property type="match status" value="1"/>
</dbReference>
<accession>V5SAA7</accession>
<dbReference type="GO" id="GO:0016301">
    <property type="term" value="F:kinase activity"/>
    <property type="evidence" value="ECO:0007669"/>
    <property type="project" value="UniProtKB-KW"/>
</dbReference>
<evidence type="ECO:0000256" key="1">
    <source>
        <dbReference type="ARBA" id="ARBA00022553"/>
    </source>
</evidence>
<gene>
    <name evidence="4" type="ORF">W911_02825</name>
</gene>
<dbReference type="HOGENOM" id="CLU_000445_69_8_5"/>
<dbReference type="EMBL" id="CP006912">
    <property type="protein sequence ID" value="AHB47583.1"/>
    <property type="molecule type" value="Genomic_DNA"/>
</dbReference>
<evidence type="ECO:0000256" key="2">
    <source>
        <dbReference type="PROSITE-ProRule" id="PRU00169"/>
    </source>
</evidence>
<feature type="modified residue" description="4-aspartylphosphate" evidence="2">
    <location>
        <position position="54"/>
    </location>
</feature>
<dbReference type="RefSeq" id="WP_023785988.1">
    <property type="nucleotide sequence ID" value="NC_022997.1"/>
</dbReference>
<dbReference type="SUPFAM" id="SSF52172">
    <property type="entry name" value="CheY-like"/>
    <property type="match status" value="1"/>
</dbReference>
<dbReference type="PANTHER" id="PTHR44591">
    <property type="entry name" value="STRESS RESPONSE REGULATOR PROTEIN 1"/>
    <property type="match status" value="1"/>
</dbReference>
<dbReference type="PATRIC" id="fig|1029756.8.peg.596"/>
<dbReference type="InterPro" id="IPR050595">
    <property type="entry name" value="Bact_response_regulator"/>
</dbReference>
<dbReference type="AlphaFoldDB" id="V5SAA7"/>
<feature type="domain" description="Response regulatory" evidence="3">
    <location>
        <begin position="3"/>
        <end position="119"/>
    </location>
</feature>
<sequence length="120" mass="13013">MARILLADDDKATRDLVKRALEADGHHVELTQDGTEALERLTAAPDTLDLLVSDVHMPGLDGIDLAKRAIAAAPGIRLLLMSGFAEELERARALPSDRLAVIIKPFTLEQIRQAVRALLG</sequence>
<organism evidence="4 5">
    <name type="scientific">Hyphomicrobium nitrativorans NL23</name>
    <dbReference type="NCBI Taxonomy" id="1029756"/>
    <lineage>
        <taxon>Bacteria</taxon>
        <taxon>Pseudomonadati</taxon>
        <taxon>Pseudomonadota</taxon>
        <taxon>Alphaproteobacteria</taxon>
        <taxon>Hyphomicrobiales</taxon>
        <taxon>Hyphomicrobiaceae</taxon>
        <taxon>Hyphomicrobium</taxon>
    </lineage>
</organism>
<dbReference type="PROSITE" id="PS50110">
    <property type="entry name" value="RESPONSE_REGULATORY"/>
    <property type="match status" value="1"/>
</dbReference>
<dbReference type="OrthoDB" id="9802155at2"/>
<dbReference type="STRING" id="1029756.W911_02825"/>
<keyword evidence="1 2" id="KW-0597">Phosphoprotein</keyword>
<dbReference type="GO" id="GO:0000160">
    <property type="term" value="P:phosphorelay signal transduction system"/>
    <property type="evidence" value="ECO:0007669"/>
    <property type="project" value="InterPro"/>
</dbReference>
<evidence type="ECO:0000259" key="3">
    <source>
        <dbReference type="PROSITE" id="PS50110"/>
    </source>
</evidence>
<proteinExistence type="predicted"/>
<dbReference type="Proteomes" id="UP000018542">
    <property type="component" value="Chromosome"/>
</dbReference>
<dbReference type="CDD" id="cd17546">
    <property type="entry name" value="REC_hyHK_CKI1_RcsC-like"/>
    <property type="match status" value="1"/>
</dbReference>
<keyword evidence="5" id="KW-1185">Reference proteome</keyword>
<dbReference type="KEGG" id="hni:W911_02825"/>